<feature type="compositionally biased region" description="Basic and acidic residues" evidence="5">
    <location>
        <begin position="131"/>
        <end position="142"/>
    </location>
</feature>
<evidence type="ECO:0000256" key="3">
    <source>
        <dbReference type="ARBA" id="ARBA00022833"/>
    </source>
</evidence>
<evidence type="ECO:0000256" key="1">
    <source>
        <dbReference type="ARBA" id="ARBA00022723"/>
    </source>
</evidence>
<dbReference type="GO" id="GO:0008270">
    <property type="term" value="F:zinc ion binding"/>
    <property type="evidence" value="ECO:0007669"/>
    <property type="project" value="UniProtKB-KW"/>
</dbReference>
<feature type="compositionally biased region" description="Acidic residues" evidence="5">
    <location>
        <begin position="81"/>
        <end position="122"/>
    </location>
</feature>
<dbReference type="InterPro" id="IPR007527">
    <property type="entry name" value="Znf_SWIM"/>
</dbReference>
<dbReference type="PROSITE" id="PS50966">
    <property type="entry name" value="ZF_SWIM"/>
    <property type="match status" value="1"/>
</dbReference>
<protein>
    <recommendedName>
        <fullName evidence="6">SWIM-type domain-containing protein</fullName>
    </recommendedName>
</protein>
<dbReference type="OrthoDB" id="1098875at2759"/>
<dbReference type="EMBL" id="CACVBM020001607">
    <property type="protein sequence ID" value="CAA7055194.1"/>
    <property type="molecule type" value="Genomic_DNA"/>
</dbReference>
<keyword evidence="8" id="KW-1185">Reference proteome</keyword>
<organism evidence="7 8">
    <name type="scientific">Microthlaspi erraticum</name>
    <dbReference type="NCBI Taxonomy" id="1685480"/>
    <lineage>
        <taxon>Eukaryota</taxon>
        <taxon>Viridiplantae</taxon>
        <taxon>Streptophyta</taxon>
        <taxon>Embryophyta</taxon>
        <taxon>Tracheophyta</taxon>
        <taxon>Spermatophyta</taxon>
        <taxon>Magnoliopsida</taxon>
        <taxon>eudicotyledons</taxon>
        <taxon>Gunneridae</taxon>
        <taxon>Pentapetalae</taxon>
        <taxon>rosids</taxon>
        <taxon>malvids</taxon>
        <taxon>Brassicales</taxon>
        <taxon>Brassicaceae</taxon>
        <taxon>Coluteocarpeae</taxon>
        <taxon>Microthlaspi</taxon>
    </lineage>
</organism>
<evidence type="ECO:0000256" key="5">
    <source>
        <dbReference type="SAM" id="MobiDB-lite"/>
    </source>
</evidence>
<evidence type="ECO:0000256" key="2">
    <source>
        <dbReference type="ARBA" id="ARBA00022771"/>
    </source>
</evidence>
<keyword evidence="2 4" id="KW-0863">Zinc-finger</keyword>
<dbReference type="Pfam" id="PF03108">
    <property type="entry name" value="DBD_Tnp_Mut"/>
    <property type="match status" value="1"/>
</dbReference>
<proteinExistence type="predicted"/>
<evidence type="ECO:0000313" key="8">
    <source>
        <dbReference type="Proteomes" id="UP000467841"/>
    </source>
</evidence>
<dbReference type="InterPro" id="IPR004332">
    <property type="entry name" value="Transposase_MuDR"/>
</dbReference>
<comment type="caution">
    <text evidence="7">The sequence shown here is derived from an EMBL/GenBank/DDBJ whole genome shotgun (WGS) entry which is preliminary data.</text>
</comment>
<dbReference type="Pfam" id="PF10551">
    <property type="entry name" value="MULE"/>
    <property type="match status" value="1"/>
</dbReference>
<dbReference type="Proteomes" id="UP000467841">
    <property type="component" value="Unassembled WGS sequence"/>
</dbReference>
<name>A0A6D2L6K2_9BRAS</name>
<feature type="region of interest" description="Disordered" evidence="5">
    <location>
        <begin position="78"/>
        <end position="155"/>
    </location>
</feature>
<dbReference type="Pfam" id="PF04434">
    <property type="entry name" value="SWIM"/>
    <property type="match status" value="1"/>
</dbReference>
<evidence type="ECO:0000313" key="7">
    <source>
        <dbReference type="EMBL" id="CAA7055194.1"/>
    </source>
</evidence>
<evidence type="ECO:0000256" key="4">
    <source>
        <dbReference type="PROSITE-ProRule" id="PRU00325"/>
    </source>
</evidence>
<keyword evidence="3" id="KW-0862">Zinc</keyword>
<evidence type="ECO:0000259" key="6">
    <source>
        <dbReference type="PROSITE" id="PS50966"/>
    </source>
</evidence>
<dbReference type="InterPro" id="IPR006564">
    <property type="entry name" value="Znf_PMZ"/>
</dbReference>
<keyword evidence="1" id="KW-0479">Metal-binding</keyword>
<gene>
    <name evidence="7" type="ORF">MERR_LOCUS42430</name>
</gene>
<dbReference type="AlphaFoldDB" id="A0A6D2L6K2"/>
<reference evidence="7" key="1">
    <citation type="submission" date="2020-01" db="EMBL/GenBank/DDBJ databases">
        <authorList>
            <person name="Mishra B."/>
        </authorList>
    </citation>
    <scope>NUCLEOTIDE SEQUENCE [LARGE SCALE GENOMIC DNA]</scope>
</reference>
<feature type="domain" description="SWIM-type" evidence="6">
    <location>
        <begin position="587"/>
        <end position="619"/>
    </location>
</feature>
<dbReference type="PANTHER" id="PTHR31973">
    <property type="entry name" value="POLYPROTEIN, PUTATIVE-RELATED"/>
    <property type="match status" value="1"/>
</dbReference>
<dbReference type="InterPro" id="IPR018289">
    <property type="entry name" value="MULE_transposase_dom"/>
</dbReference>
<sequence>MVFEDFKVDRNIYEVELSYMFSKLMRLKLPQDTPPVSVGTSRQLHKFLNQQKTENARLCVEIKKKDVKTRSSLPKRKKIDDDLEENLADQEEDDDDDDDDEDIGDIFDYCDDSDGASSDDENFTLYGKLPQPDEHVEEKKTPLEMNPTPVTKKAKGIPPTVKLELSSLTLTVGQQYETKDELEMRCKILSVLHHFDFNVDRSDPEMLVIKCWIEGCSWRVRATPVERSARARKATPDILGVLYKDFVGSVDSMVKPKHVSHAMNLRFGIKMDYWKAHRTLKKARKLVRGSAESGYAELPTYLHMIRKANPGTLTRLEVDENQRFKYLFLAFGASINGFPYMRKVIVVDGTFLKEKYKGTLLTASAHDGNFQIFPIAFAVVDTENNKSWEWFFRQLSNVDDEGLAIISDRHKAIAKAIGKVYPMASRGVCTYHLYKNILQRFRGRDAFRLVKKAANAYRLTDFETAFEEIKTMNPSLHRYLEKADVQKWTRVHFPGERYNITTTNIDESMNKALSEARSLPNAGLLDAVRLMMTRWFSDRRNDAMSMKTTLTRGVEKLLEERVAYARTLTVQSIDLHQSQVTSKTSLHVVNLTEKTCSCRRFDLEKLPCAHAIAAAEASKGKTSTISQCHRYFLSNYLYNSYSTSVMPKDDAIPVQDAVKDKVCLPPVVHQPPGRPKKSRIKSVLEKAVEKKRPRKQHACSRCHLVGHNCKTCPSAI</sequence>
<dbReference type="PANTHER" id="PTHR31973:SF187">
    <property type="entry name" value="MUTATOR TRANSPOSASE MUDRA PROTEIN"/>
    <property type="match status" value="1"/>
</dbReference>
<dbReference type="SMART" id="SM00575">
    <property type="entry name" value="ZnF_PMZ"/>
    <property type="match status" value="1"/>
</dbReference>
<accession>A0A6D2L6K2</accession>